<gene>
    <name evidence="1" type="ORF">NF677_05685</name>
</gene>
<dbReference type="EMBL" id="CP099599">
    <property type="protein sequence ID" value="UST86170.1"/>
    <property type="molecule type" value="Genomic_DNA"/>
</dbReference>
<keyword evidence="2" id="KW-1185">Reference proteome</keyword>
<sequence>MPASVAASIVWPSVKLNQQHWLKPVKKEIEMNRYVLTISPSNTIVVLQVLDTEGEPPAIPANEPYSVWRNVTGDTTAQPGYKLQPGPYGETFLPLEPDEMDRVVQGRLQQRFDKVEQFLKFNPLQYKVDLAVATPEEWSQLRAIKQYYLDVCATTEQNTFPEVIWPIAPF</sequence>
<dbReference type="Pfam" id="PF02413">
    <property type="entry name" value="Caudo_TAP"/>
    <property type="match status" value="1"/>
</dbReference>
<accession>A0ABY5CIB3</accession>
<protein>
    <submittedName>
        <fullName evidence="1">Tail fiber assembly protein</fullName>
    </submittedName>
</protein>
<evidence type="ECO:0000313" key="2">
    <source>
        <dbReference type="Proteomes" id="UP001056851"/>
    </source>
</evidence>
<dbReference type="Proteomes" id="UP001056851">
    <property type="component" value="Chromosome"/>
</dbReference>
<organism evidence="1 2">
    <name type="scientific">Pseudomonas siliginis</name>
    <dbReference type="NCBI Taxonomy" id="2842346"/>
    <lineage>
        <taxon>Bacteria</taxon>
        <taxon>Pseudomonadati</taxon>
        <taxon>Pseudomonadota</taxon>
        <taxon>Gammaproteobacteria</taxon>
        <taxon>Pseudomonadales</taxon>
        <taxon>Pseudomonadaceae</taxon>
        <taxon>Pseudomonas</taxon>
    </lineage>
</organism>
<proteinExistence type="predicted"/>
<dbReference type="InterPro" id="IPR003458">
    <property type="entry name" value="Phage_T4_Gp38_tail_assem"/>
</dbReference>
<reference evidence="1" key="1">
    <citation type="submission" date="2022-06" db="EMBL/GenBank/DDBJ databases">
        <title>Investigating genetic diversity within the most abundant and prevalent non-pathogenic leaf-associated bacterial species interacting with Arabidopsis thaliana in natural habitats.</title>
        <authorList>
            <person name="Ramirez-Sanchez D."/>
            <person name="Gibelin-Viala C."/>
            <person name="Mayjonade B."/>
            <person name="Duflos R."/>
            <person name="Belmonte E."/>
            <person name="Pailler V."/>
            <person name="Bartoli C."/>
            <person name="Carrere S."/>
            <person name="Vailleau F."/>
            <person name="Roux F."/>
        </authorList>
    </citation>
    <scope>NUCLEOTIDE SEQUENCE</scope>
    <source>
        <strain evidence="1">OTU6ESPEB1</strain>
    </source>
</reference>
<dbReference type="RefSeq" id="WP_252879527.1">
    <property type="nucleotide sequence ID" value="NZ_CP087186.1"/>
</dbReference>
<evidence type="ECO:0000313" key="1">
    <source>
        <dbReference type="EMBL" id="UST86170.1"/>
    </source>
</evidence>
<name>A0ABY5CIB3_9PSED</name>